<sequence length="99" mass="10574">MERAKRKHGAEEAKKYEKGGGEEKAVQSGQAANEERFSSVVVGFGPNAVLVGVRRNNMERAKRKHGAEEAKKYEKGGGEEKAVQSGQGTKKKNGETGGG</sequence>
<dbReference type="EMBL" id="CCYA01000248">
    <property type="protein sequence ID" value="CEH14824.1"/>
    <property type="molecule type" value="Genomic_DNA"/>
</dbReference>
<name>A0A0P1BF86_9BASI</name>
<feature type="compositionally biased region" description="Basic and acidic residues" evidence="1">
    <location>
        <begin position="1"/>
        <end position="25"/>
    </location>
</feature>
<dbReference type="Proteomes" id="UP000054845">
    <property type="component" value="Unassembled WGS sequence"/>
</dbReference>
<keyword evidence="3" id="KW-1185">Reference proteome</keyword>
<feature type="region of interest" description="Disordered" evidence="1">
    <location>
        <begin position="55"/>
        <end position="99"/>
    </location>
</feature>
<accession>A0A0P1BF86</accession>
<feature type="compositionally biased region" description="Basic and acidic residues" evidence="1">
    <location>
        <begin position="56"/>
        <end position="82"/>
    </location>
</feature>
<proteinExistence type="predicted"/>
<dbReference type="AlphaFoldDB" id="A0A0P1BF86"/>
<evidence type="ECO:0000256" key="1">
    <source>
        <dbReference type="SAM" id="MobiDB-lite"/>
    </source>
</evidence>
<protein>
    <submittedName>
        <fullName evidence="2">Uncharacterized protein</fullName>
    </submittedName>
</protein>
<feature type="region of interest" description="Disordered" evidence="1">
    <location>
        <begin position="1"/>
        <end position="37"/>
    </location>
</feature>
<evidence type="ECO:0000313" key="3">
    <source>
        <dbReference type="Proteomes" id="UP000054845"/>
    </source>
</evidence>
<organism evidence="2 3">
    <name type="scientific">Ceraceosorus bombacis</name>
    <dbReference type="NCBI Taxonomy" id="401625"/>
    <lineage>
        <taxon>Eukaryota</taxon>
        <taxon>Fungi</taxon>
        <taxon>Dikarya</taxon>
        <taxon>Basidiomycota</taxon>
        <taxon>Ustilaginomycotina</taxon>
        <taxon>Exobasidiomycetes</taxon>
        <taxon>Ceraceosorales</taxon>
        <taxon>Ceraceosoraceae</taxon>
        <taxon>Ceraceosorus</taxon>
    </lineage>
</organism>
<evidence type="ECO:0000313" key="2">
    <source>
        <dbReference type="EMBL" id="CEH14824.1"/>
    </source>
</evidence>
<reference evidence="2 3" key="1">
    <citation type="submission" date="2014-09" db="EMBL/GenBank/DDBJ databases">
        <authorList>
            <person name="Magalhaes I.L.F."/>
            <person name="Oliveira U."/>
            <person name="Santos F.R."/>
            <person name="Vidigal T.H.D.A."/>
            <person name="Brescovit A.D."/>
            <person name="Santos A.J."/>
        </authorList>
    </citation>
    <scope>NUCLEOTIDE SEQUENCE [LARGE SCALE GENOMIC DNA]</scope>
</reference>